<protein>
    <submittedName>
        <fullName evidence="2">Uncharacterized protein</fullName>
    </submittedName>
</protein>
<evidence type="ECO:0000313" key="3">
    <source>
        <dbReference type="Proteomes" id="UP000078541"/>
    </source>
</evidence>
<reference evidence="2 3" key="1">
    <citation type="submission" date="2016-03" db="EMBL/GenBank/DDBJ databases">
        <title>Trachymyrmex septentrionalis WGS genome.</title>
        <authorList>
            <person name="Nygaard S."/>
            <person name="Hu H."/>
            <person name="Boomsma J."/>
            <person name="Zhang G."/>
        </authorList>
    </citation>
    <scope>NUCLEOTIDE SEQUENCE [LARGE SCALE GENOMIC DNA]</scope>
    <source>
        <strain evidence="2">Tsep2-gDNA-1</strain>
        <tissue evidence="2">Whole body</tissue>
    </source>
</reference>
<sequence>MFLNDLFCELYTAYVAYVIYSTCLYRSVSRKIDQRCDRIFLKTVQRNLRSGATASYKRRLRVLC</sequence>
<gene>
    <name evidence="2" type="ORF">ALC56_13937</name>
</gene>
<name>A0A195EU75_9HYME</name>
<evidence type="ECO:0000313" key="2">
    <source>
        <dbReference type="EMBL" id="KYN31798.1"/>
    </source>
</evidence>
<keyword evidence="1" id="KW-0472">Membrane</keyword>
<dbReference type="EMBL" id="KQ981965">
    <property type="protein sequence ID" value="KYN31798.1"/>
    <property type="molecule type" value="Genomic_DNA"/>
</dbReference>
<keyword evidence="1" id="KW-1133">Transmembrane helix</keyword>
<accession>A0A195EU75</accession>
<evidence type="ECO:0000256" key="1">
    <source>
        <dbReference type="SAM" id="Phobius"/>
    </source>
</evidence>
<keyword evidence="1" id="KW-0812">Transmembrane</keyword>
<proteinExistence type="predicted"/>
<dbReference type="AlphaFoldDB" id="A0A195EU75"/>
<feature type="transmembrane region" description="Helical" evidence="1">
    <location>
        <begin position="12"/>
        <end position="28"/>
    </location>
</feature>
<organism evidence="2 3">
    <name type="scientific">Trachymyrmex septentrionalis</name>
    <dbReference type="NCBI Taxonomy" id="34720"/>
    <lineage>
        <taxon>Eukaryota</taxon>
        <taxon>Metazoa</taxon>
        <taxon>Ecdysozoa</taxon>
        <taxon>Arthropoda</taxon>
        <taxon>Hexapoda</taxon>
        <taxon>Insecta</taxon>
        <taxon>Pterygota</taxon>
        <taxon>Neoptera</taxon>
        <taxon>Endopterygota</taxon>
        <taxon>Hymenoptera</taxon>
        <taxon>Apocrita</taxon>
        <taxon>Aculeata</taxon>
        <taxon>Formicoidea</taxon>
        <taxon>Formicidae</taxon>
        <taxon>Myrmicinae</taxon>
        <taxon>Trachymyrmex</taxon>
    </lineage>
</organism>
<dbReference type="Proteomes" id="UP000078541">
    <property type="component" value="Unassembled WGS sequence"/>
</dbReference>
<keyword evidence="3" id="KW-1185">Reference proteome</keyword>